<dbReference type="CDD" id="cd06445">
    <property type="entry name" value="ATase"/>
    <property type="match status" value="1"/>
</dbReference>
<dbReference type="PROSITE" id="PS00374">
    <property type="entry name" value="MGMT"/>
    <property type="match status" value="1"/>
</dbReference>
<comment type="miscellaneous">
    <text evidence="8">This enzyme catalyzes only one turnover and therefore is not strictly catalytic. According to one definition, an enzyme is a biocatalyst that acts repeatedly and over many reaction cycles.</text>
</comment>
<keyword evidence="3 8" id="KW-0489">Methyltransferase</keyword>
<comment type="catalytic activity">
    <reaction evidence="1 8">
        <text>a 4-O-methyl-thymidine in DNA + L-cysteinyl-[protein] = a thymidine in DNA + S-methyl-L-cysteinyl-[protein]</text>
        <dbReference type="Rhea" id="RHEA:53428"/>
        <dbReference type="Rhea" id="RHEA-COMP:10131"/>
        <dbReference type="Rhea" id="RHEA-COMP:10132"/>
        <dbReference type="Rhea" id="RHEA-COMP:13555"/>
        <dbReference type="Rhea" id="RHEA-COMP:13556"/>
        <dbReference type="ChEBI" id="CHEBI:29950"/>
        <dbReference type="ChEBI" id="CHEBI:82612"/>
        <dbReference type="ChEBI" id="CHEBI:137386"/>
        <dbReference type="ChEBI" id="CHEBI:137387"/>
        <dbReference type="EC" id="2.1.1.63"/>
    </reaction>
</comment>
<sequence>MKKLSTLPPFDEEHRRRMRQLLDDHAAACSGSALVGYTVIDSPIGRLLLAATELGLVRVAFESEGIDAVLAELAAQITPQVVEAPEQLQPFAAQIDEYFAGQRRDFDLPLDWRLATGFRGQVQRHLMTIPFGSTQSYSEIATALGRPNAVRAVGSGCAQNPIPFIVPCHRVLRADGSLGGYRGGLEAKELLLELEAAER</sequence>
<dbReference type="HAMAP" id="MF_00772">
    <property type="entry name" value="OGT"/>
    <property type="match status" value="1"/>
</dbReference>
<comment type="catalytic activity">
    <reaction evidence="7 8">
        <text>a 6-O-methyl-2'-deoxyguanosine in DNA + L-cysteinyl-[protein] = S-methyl-L-cysteinyl-[protein] + a 2'-deoxyguanosine in DNA</text>
        <dbReference type="Rhea" id="RHEA:24000"/>
        <dbReference type="Rhea" id="RHEA-COMP:10131"/>
        <dbReference type="Rhea" id="RHEA-COMP:10132"/>
        <dbReference type="Rhea" id="RHEA-COMP:11367"/>
        <dbReference type="Rhea" id="RHEA-COMP:11368"/>
        <dbReference type="ChEBI" id="CHEBI:29950"/>
        <dbReference type="ChEBI" id="CHEBI:82612"/>
        <dbReference type="ChEBI" id="CHEBI:85445"/>
        <dbReference type="ChEBI" id="CHEBI:85448"/>
        <dbReference type="EC" id="2.1.1.63"/>
    </reaction>
</comment>
<dbReference type="SUPFAM" id="SSF46767">
    <property type="entry name" value="Methylated DNA-protein cysteine methyltransferase, C-terminal domain"/>
    <property type="match status" value="1"/>
</dbReference>
<dbReference type="InterPro" id="IPR036217">
    <property type="entry name" value="MethylDNA_cys_MeTrfase_DNAb"/>
</dbReference>
<keyword evidence="6 8" id="KW-0234">DNA repair</keyword>
<dbReference type="InterPro" id="IPR014048">
    <property type="entry name" value="MethylDNA_cys_MeTrfase_DNA-bd"/>
</dbReference>
<dbReference type="PANTHER" id="PTHR10815:SF13">
    <property type="entry name" value="METHYLATED-DNA--PROTEIN-CYSTEINE METHYLTRANSFERASE"/>
    <property type="match status" value="1"/>
</dbReference>
<dbReference type="NCBIfam" id="TIGR00589">
    <property type="entry name" value="ogt"/>
    <property type="match status" value="1"/>
</dbReference>
<feature type="domain" description="Methylated-DNA-[protein]-cysteine S-methyltransferase DNA binding" evidence="9">
    <location>
        <begin position="118"/>
        <end position="196"/>
    </location>
</feature>
<dbReference type="Pfam" id="PF02870">
    <property type="entry name" value="Methyltransf_1N"/>
    <property type="match status" value="1"/>
</dbReference>
<evidence type="ECO:0000259" key="10">
    <source>
        <dbReference type="Pfam" id="PF02870"/>
    </source>
</evidence>
<evidence type="ECO:0000256" key="8">
    <source>
        <dbReference type="HAMAP-Rule" id="MF_00772"/>
    </source>
</evidence>
<evidence type="ECO:0000256" key="7">
    <source>
        <dbReference type="ARBA" id="ARBA00049348"/>
    </source>
</evidence>
<gene>
    <name evidence="11" type="ORF">ACFFN1_01485</name>
</gene>
<dbReference type="Proteomes" id="UP001589707">
    <property type="component" value="Unassembled WGS sequence"/>
</dbReference>
<dbReference type="GO" id="GO:0003908">
    <property type="term" value="F:methylated-DNA-[protein]-cysteine S-methyltransferase activity"/>
    <property type="evidence" value="ECO:0007669"/>
    <property type="project" value="UniProtKB-EC"/>
</dbReference>
<comment type="subcellular location">
    <subcellularLocation>
        <location evidence="8">Cytoplasm</location>
    </subcellularLocation>
</comment>
<dbReference type="EC" id="2.1.1.63" evidence="8"/>
<dbReference type="InterPro" id="IPR036631">
    <property type="entry name" value="MGMT_N_sf"/>
</dbReference>
<keyword evidence="5 8" id="KW-0227">DNA damage</keyword>
<dbReference type="GO" id="GO:0032259">
    <property type="term" value="P:methylation"/>
    <property type="evidence" value="ECO:0007669"/>
    <property type="project" value="UniProtKB-KW"/>
</dbReference>
<evidence type="ECO:0000256" key="6">
    <source>
        <dbReference type="ARBA" id="ARBA00023204"/>
    </source>
</evidence>
<evidence type="ECO:0000313" key="12">
    <source>
        <dbReference type="Proteomes" id="UP001589707"/>
    </source>
</evidence>
<name>A0ABV5WYT9_9MICO</name>
<evidence type="ECO:0000256" key="2">
    <source>
        <dbReference type="ARBA" id="ARBA00022490"/>
    </source>
</evidence>
<dbReference type="EMBL" id="JBHMAU010000018">
    <property type="protein sequence ID" value="MFB9775098.1"/>
    <property type="molecule type" value="Genomic_DNA"/>
</dbReference>
<evidence type="ECO:0000256" key="3">
    <source>
        <dbReference type="ARBA" id="ARBA00022603"/>
    </source>
</evidence>
<accession>A0ABV5WYT9</accession>
<keyword evidence="4 8" id="KW-0808">Transferase</keyword>
<keyword evidence="2 8" id="KW-0963">Cytoplasm</keyword>
<dbReference type="InterPro" id="IPR036388">
    <property type="entry name" value="WH-like_DNA-bd_sf"/>
</dbReference>
<comment type="caution">
    <text evidence="11">The sequence shown here is derived from an EMBL/GenBank/DDBJ whole genome shotgun (WGS) entry which is preliminary data.</text>
</comment>
<reference evidence="11 12" key="1">
    <citation type="submission" date="2024-09" db="EMBL/GenBank/DDBJ databases">
        <authorList>
            <person name="Sun Q."/>
            <person name="Mori K."/>
        </authorList>
    </citation>
    <scope>NUCLEOTIDE SEQUENCE [LARGE SCALE GENOMIC DNA]</scope>
    <source>
        <strain evidence="11 12">JCM 11683</strain>
    </source>
</reference>
<evidence type="ECO:0000256" key="4">
    <source>
        <dbReference type="ARBA" id="ARBA00022679"/>
    </source>
</evidence>
<evidence type="ECO:0000259" key="9">
    <source>
        <dbReference type="Pfam" id="PF01035"/>
    </source>
</evidence>
<feature type="active site" description="Nucleophile; methyl group acceptor" evidence="8">
    <location>
        <position position="168"/>
    </location>
</feature>
<evidence type="ECO:0000256" key="1">
    <source>
        <dbReference type="ARBA" id="ARBA00001286"/>
    </source>
</evidence>
<comment type="function">
    <text evidence="8">Involved in the cellular defense against the biological effects of O6-methylguanine (O6-MeG) and O4-methylthymine (O4-MeT) in DNA. Repairs the methylated nucleobase in DNA by stoichiometrically transferring the methyl group to a cysteine residue in the enzyme. This is a suicide reaction: the enzyme is irreversibly inactivated.</text>
</comment>
<feature type="domain" description="Methylguanine DNA methyltransferase ribonuclease-like" evidence="10">
    <location>
        <begin position="37"/>
        <end position="111"/>
    </location>
</feature>
<dbReference type="InterPro" id="IPR008332">
    <property type="entry name" value="MethylG_MeTrfase_N"/>
</dbReference>
<dbReference type="Pfam" id="PF01035">
    <property type="entry name" value="DNA_binding_1"/>
    <property type="match status" value="1"/>
</dbReference>
<proteinExistence type="inferred from homology"/>
<dbReference type="InterPro" id="IPR001497">
    <property type="entry name" value="MethylDNA_cys_MeTrfase_AS"/>
</dbReference>
<comment type="similarity">
    <text evidence="8">Belongs to the MGMT family.</text>
</comment>
<dbReference type="SUPFAM" id="SSF53155">
    <property type="entry name" value="Methylated DNA-protein cysteine methyltransferase domain"/>
    <property type="match status" value="1"/>
</dbReference>
<organism evidence="11 12">
    <name type="scientific">Brevibacterium otitidis</name>
    <dbReference type="NCBI Taxonomy" id="53364"/>
    <lineage>
        <taxon>Bacteria</taxon>
        <taxon>Bacillati</taxon>
        <taxon>Actinomycetota</taxon>
        <taxon>Actinomycetes</taxon>
        <taxon>Micrococcales</taxon>
        <taxon>Brevibacteriaceae</taxon>
        <taxon>Brevibacterium</taxon>
    </lineage>
</organism>
<evidence type="ECO:0000313" key="11">
    <source>
        <dbReference type="EMBL" id="MFB9775098.1"/>
    </source>
</evidence>
<protein>
    <recommendedName>
        <fullName evidence="8">Methylated-DNA--protein-cysteine methyltransferase</fullName>
        <ecNumber evidence="8">2.1.1.63</ecNumber>
    </recommendedName>
    <alternativeName>
        <fullName evidence="8">6-O-methylguanine-DNA methyltransferase</fullName>
        <shortName evidence="8">MGMT</shortName>
    </alternativeName>
    <alternativeName>
        <fullName evidence="8">O-6-methylguanine-DNA-alkyltransferase</fullName>
    </alternativeName>
</protein>
<dbReference type="PANTHER" id="PTHR10815">
    <property type="entry name" value="METHYLATED-DNA--PROTEIN-CYSTEINE METHYLTRANSFERASE"/>
    <property type="match status" value="1"/>
</dbReference>
<evidence type="ECO:0000256" key="5">
    <source>
        <dbReference type="ARBA" id="ARBA00022763"/>
    </source>
</evidence>
<dbReference type="Gene3D" id="3.30.160.70">
    <property type="entry name" value="Methylated DNA-protein cysteine methyltransferase domain"/>
    <property type="match status" value="1"/>
</dbReference>
<dbReference type="RefSeq" id="WP_376837930.1">
    <property type="nucleotide sequence ID" value="NZ_JBHMAU010000018.1"/>
</dbReference>
<dbReference type="InterPro" id="IPR023546">
    <property type="entry name" value="MGMT"/>
</dbReference>
<keyword evidence="12" id="KW-1185">Reference proteome</keyword>
<dbReference type="Gene3D" id="1.10.10.10">
    <property type="entry name" value="Winged helix-like DNA-binding domain superfamily/Winged helix DNA-binding domain"/>
    <property type="match status" value="1"/>
</dbReference>